<reference evidence="4" key="1">
    <citation type="submission" date="2016-10" db="EMBL/GenBank/DDBJ databases">
        <authorList>
            <person name="Varghese N."/>
            <person name="Submissions S."/>
        </authorList>
    </citation>
    <scope>NUCLEOTIDE SEQUENCE [LARGE SCALE GENOMIC DNA]</scope>
    <source>
        <strain evidence="4">DSM 3384</strain>
    </source>
</reference>
<dbReference type="InterPro" id="IPR003010">
    <property type="entry name" value="C-N_Hydrolase"/>
</dbReference>
<evidence type="ECO:0000313" key="4">
    <source>
        <dbReference type="Proteomes" id="UP000199608"/>
    </source>
</evidence>
<keyword evidence="4" id="KW-1185">Reference proteome</keyword>
<dbReference type="GO" id="GO:0016811">
    <property type="term" value="F:hydrolase activity, acting on carbon-nitrogen (but not peptide) bonds, in linear amides"/>
    <property type="evidence" value="ECO:0007669"/>
    <property type="project" value="TreeGrafter"/>
</dbReference>
<dbReference type="Gene3D" id="3.60.110.10">
    <property type="entry name" value="Carbon-nitrogen hydrolase"/>
    <property type="match status" value="1"/>
</dbReference>
<dbReference type="AlphaFoldDB" id="A0A1H2K5J5"/>
<dbReference type="PROSITE" id="PS50263">
    <property type="entry name" value="CN_HYDROLASE"/>
    <property type="match status" value="1"/>
</dbReference>
<evidence type="ECO:0000256" key="1">
    <source>
        <dbReference type="ARBA" id="ARBA00022801"/>
    </source>
</evidence>
<dbReference type="CDD" id="cd07197">
    <property type="entry name" value="nitrilase"/>
    <property type="match status" value="1"/>
</dbReference>
<feature type="domain" description="CN hydrolase" evidence="2">
    <location>
        <begin position="2"/>
        <end position="277"/>
    </location>
</feature>
<organism evidence="3 4">
    <name type="scientific">Desulfobacula phenolica</name>
    <dbReference type="NCBI Taxonomy" id="90732"/>
    <lineage>
        <taxon>Bacteria</taxon>
        <taxon>Pseudomonadati</taxon>
        <taxon>Thermodesulfobacteriota</taxon>
        <taxon>Desulfobacteria</taxon>
        <taxon>Desulfobacterales</taxon>
        <taxon>Desulfobacteraceae</taxon>
        <taxon>Desulfobacula</taxon>
    </lineage>
</organism>
<dbReference type="SUPFAM" id="SSF56317">
    <property type="entry name" value="Carbon-nitrogen hydrolase"/>
    <property type="match status" value="1"/>
</dbReference>
<keyword evidence="1 3" id="KW-0378">Hydrolase</keyword>
<evidence type="ECO:0000313" key="3">
    <source>
        <dbReference type="EMBL" id="SDU63984.1"/>
    </source>
</evidence>
<dbReference type="InterPro" id="IPR036526">
    <property type="entry name" value="C-N_Hydrolase_sf"/>
</dbReference>
<dbReference type="Proteomes" id="UP000199608">
    <property type="component" value="Unassembled WGS sequence"/>
</dbReference>
<evidence type="ECO:0000259" key="2">
    <source>
        <dbReference type="PROSITE" id="PS50263"/>
    </source>
</evidence>
<dbReference type="PANTHER" id="PTHR43674">
    <property type="entry name" value="NITRILASE C965.09-RELATED"/>
    <property type="match status" value="1"/>
</dbReference>
<dbReference type="RefSeq" id="WP_092238457.1">
    <property type="nucleotide sequence ID" value="NZ_FNLL01000021.1"/>
</dbReference>
<dbReference type="InterPro" id="IPR050345">
    <property type="entry name" value="Aliph_Amidase/BUP"/>
</dbReference>
<sequence length="330" mass="37756">MVNIGIVQMNAAPLKVNENLIKADALISQAVKDGAELVVLPEMFNVGLFVQEQLMKLGEPLDGLTTYWLKDQAAKNKVFIITSIYEQYEGDFYNTMVMVGYDGSLQIYRKRNPTVQERLVWKRCDEPGPGIFDTPFGRIGGAICFDSFFKETYEGFKQSGVELVIIVALWGTFLPDIKYPDTFYFNKLLKYQSYLASEVVPQKYAKTLEVPVVYVNQSGTINIPMTHPRFYPMLDWKKSTYDFVGNSNIYEPSGKKLVQGLDLKAEFCTVVPVGINQSKKRPEVSRVNIPSGYMKTKYYFVEPPFMFKLYQKLCFSGFKPKYEEMCGRHA</sequence>
<gene>
    <name evidence="3" type="ORF">SAMN04487931_12123</name>
</gene>
<accession>A0A1H2K5J5</accession>
<proteinExistence type="predicted"/>
<dbReference type="EMBL" id="FNLL01000021">
    <property type="protein sequence ID" value="SDU63984.1"/>
    <property type="molecule type" value="Genomic_DNA"/>
</dbReference>
<dbReference type="PANTHER" id="PTHR43674:SF16">
    <property type="entry name" value="CARBON-NITROGEN FAMILY, PUTATIVE (AFU_ORTHOLOGUE AFUA_5G02350)-RELATED"/>
    <property type="match status" value="1"/>
</dbReference>
<dbReference type="Pfam" id="PF00795">
    <property type="entry name" value="CN_hydrolase"/>
    <property type="match status" value="1"/>
</dbReference>
<protein>
    <submittedName>
        <fullName evidence="3">Predicted amidohydrolase</fullName>
    </submittedName>
</protein>
<name>A0A1H2K5J5_9BACT</name>